<gene>
    <name evidence="3" type="ORF">QWZ15_21495</name>
</gene>
<evidence type="ECO:0000259" key="2">
    <source>
        <dbReference type="PROSITE" id="PS50110"/>
    </source>
</evidence>
<dbReference type="PANTHER" id="PTHR44520">
    <property type="entry name" value="RESPONSE REGULATOR RCP1-RELATED"/>
    <property type="match status" value="1"/>
</dbReference>
<dbReference type="PROSITE" id="PS50110">
    <property type="entry name" value="RESPONSE_REGULATORY"/>
    <property type="match status" value="1"/>
</dbReference>
<dbReference type="Proteomes" id="UP001236663">
    <property type="component" value="Unassembled WGS sequence"/>
</dbReference>
<proteinExistence type="predicted"/>
<evidence type="ECO:0000256" key="1">
    <source>
        <dbReference type="PROSITE-ProRule" id="PRU00169"/>
    </source>
</evidence>
<dbReference type="InterPro" id="IPR052893">
    <property type="entry name" value="TCS_response_regulator"/>
</dbReference>
<accession>A0ABT8CC90</accession>
<dbReference type="SUPFAM" id="SSF52172">
    <property type="entry name" value="CheY-like"/>
    <property type="match status" value="1"/>
</dbReference>
<feature type="domain" description="Response regulatory" evidence="2">
    <location>
        <begin position="2"/>
        <end position="125"/>
    </location>
</feature>
<protein>
    <submittedName>
        <fullName evidence="3">Response regulator</fullName>
    </submittedName>
</protein>
<keyword evidence="1" id="KW-0597">Phosphoprotein</keyword>
<reference evidence="4" key="1">
    <citation type="journal article" date="2019" name="Int. J. Syst. Evol. Microbiol.">
        <title>The Global Catalogue of Microorganisms (GCM) 10K type strain sequencing project: providing services to taxonomists for standard genome sequencing and annotation.</title>
        <authorList>
            <consortium name="The Broad Institute Genomics Platform"/>
            <consortium name="The Broad Institute Genome Sequencing Center for Infectious Disease"/>
            <person name="Wu L."/>
            <person name="Ma J."/>
        </authorList>
    </citation>
    <scope>NUCLEOTIDE SEQUENCE [LARGE SCALE GENOMIC DNA]</scope>
    <source>
        <strain evidence="4">CECT 7706</strain>
    </source>
</reference>
<dbReference type="Pfam" id="PF00072">
    <property type="entry name" value="Response_reg"/>
    <property type="match status" value="1"/>
</dbReference>
<dbReference type="EMBL" id="JAUFQS010000047">
    <property type="protein sequence ID" value="MDN3690409.1"/>
    <property type="molecule type" value="Genomic_DNA"/>
</dbReference>
<keyword evidence="4" id="KW-1185">Reference proteome</keyword>
<evidence type="ECO:0000313" key="3">
    <source>
        <dbReference type="EMBL" id="MDN3690409.1"/>
    </source>
</evidence>
<sequence>MKILLVDDDPIVILLQKKLMEKAGITHQVNSFNNGEDALRFLAKNGYNDEEYLMFLDINMPGLSGWDVLDTLDSMNISKNLKVIIITSSIEETDKKHAEDYQRIVDFWVKPFSIQDFIQLKEKFHL</sequence>
<comment type="caution">
    <text evidence="3">The sequence shown here is derived from an EMBL/GenBank/DDBJ whole genome shotgun (WGS) entry which is preliminary data.</text>
</comment>
<dbReference type="Gene3D" id="3.40.50.2300">
    <property type="match status" value="1"/>
</dbReference>
<evidence type="ECO:0000313" key="4">
    <source>
        <dbReference type="Proteomes" id="UP001236663"/>
    </source>
</evidence>
<dbReference type="InterPro" id="IPR011006">
    <property type="entry name" value="CheY-like_superfamily"/>
</dbReference>
<organism evidence="3 4">
    <name type="scientific">Cyclobacterium jeungdonense</name>
    <dbReference type="NCBI Taxonomy" id="708087"/>
    <lineage>
        <taxon>Bacteria</taxon>
        <taxon>Pseudomonadati</taxon>
        <taxon>Bacteroidota</taxon>
        <taxon>Cytophagia</taxon>
        <taxon>Cytophagales</taxon>
        <taxon>Cyclobacteriaceae</taxon>
        <taxon>Cyclobacterium</taxon>
    </lineage>
</organism>
<dbReference type="RefSeq" id="WP_163383102.1">
    <property type="nucleotide sequence ID" value="NZ_JAUFQS010000047.1"/>
</dbReference>
<name>A0ABT8CC90_9BACT</name>
<dbReference type="InterPro" id="IPR001789">
    <property type="entry name" value="Sig_transdc_resp-reg_receiver"/>
</dbReference>
<feature type="modified residue" description="4-aspartylphosphate" evidence="1">
    <location>
        <position position="57"/>
    </location>
</feature>
<dbReference type="SMART" id="SM00448">
    <property type="entry name" value="REC"/>
    <property type="match status" value="1"/>
</dbReference>
<dbReference type="PANTHER" id="PTHR44520:SF2">
    <property type="entry name" value="RESPONSE REGULATOR RCP1"/>
    <property type="match status" value="1"/>
</dbReference>